<dbReference type="KEGG" id="tvd:SG34_030005"/>
<reference evidence="3 4" key="2">
    <citation type="journal article" date="2022" name="Mar. Drugs">
        <title>Bioassay-Guided Fractionation Leads to the Detection of Cholic Acid Generated by the Rare Thalassomonas sp.</title>
        <authorList>
            <person name="Pheiffer F."/>
            <person name="Schneider Y.K."/>
            <person name="Hansen E.H."/>
            <person name="Andersen J.H."/>
            <person name="Isaksson J."/>
            <person name="Busche T."/>
            <person name="R C."/>
            <person name="Kalinowski J."/>
            <person name="Zyl L.V."/>
            <person name="Trindade M."/>
        </authorList>
    </citation>
    <scope>NUCLEOTIDE SEQUENCE [LARGE SCALE GENOMIC DNA]</scope>
    <source>
        <strain evidence="3 4">XOM25</strain>
    </source>
</reference>
<sequence>MKEATGSVRGQAKNLSPRQMHEMAERQFDAANVPRGARQKFYNEFNRYIYEK</sequence>
<gene>
    <name evidence="3" type="ORF">SG34_030005</name>
</gene>
<dbReference type="AlphaFoldDB" id="A0AAF0CF13"/>
<proteinExistence type="predicted"/>
<dbReference type="InterPro" id="IPR028900">
    <property type="entry name" value="Tox-SHH_dom"/>
</dbReference>
<evidence type="ECO:0000313" key="4">
    <source>
        <dbReference type="Proteomes" id="UP000032352"/>
    </source>
</evidence>
<evidence type="ECO:0000313" key="3">
    <source>
        <dbReference type="EMBL" id="WDE09014.1"/>
    </source>
</evidence>
<name>A0AAF0CF13_9GAMM</name>
<evidence type="ECO:0000256" key="1">
    <source>
        <dbReference type="SAM" id="MobiDB-lite"/>
    </source>
</evidence>
<keyword evidence="4" id="KW-1185">Reference proteome</keyword>
<accession>A0AAF0CF13</accession>
<protein>
    <recommendedName>
        <fullName evidence="2">Tox-SHH domain-containing protein</fullName>
    </recommendedName>
</protein>
<dbReference type="EMBL" id="CP059734">
    <property type="protein sequence ID" value="WDE09014.1"/>
    <property type="molecule type" value="Genomic_DNA"/>
</dbReference>
<organism evidence="3 4">
    <name type="scientific">Thalassomonas viridans</name>
    <dbReference type="NCBI Taxonomy" id="137584"/>
    <lineage>
        <taxon>Bacteria</taxon>
        <taxon>Pseudomonadati</taxon>
        <taxon>Pseudomonadota</taxon>
        <taxon>Gammaproteobacteria</taxon>
        <taxon>Alteromonadales</taxon>
        <taxon>Colwelliaceae</taxon>
        <taxon>Thalassomonas</taxon>
    </lineage>
</organism>
<reference evidence="3 4" key="1">
    <citation type="journal article" date="2015" name="Genome Announc.">
        <title>Draft Genome Sequences of Marine Isolates of Thalassomonas viridans and Thalassomonas actiniarum.</title>
        <authorList>
            <person name="Olonade I."/>
            <person name="van Zyl L.J."/>
            <person name="Trindade M."/>
        </authorList>
    </citation>
    <scope>NUCLEOTIDE SEQUENCE [LARGE SCALE GENOMIC DNA]</scope>
    <source>
        <strain evidence="3 4">XOM25</strain>
    </source>
</reference>
<feature type="domain" description="Tox-SHH" evidence="2">
    <location>
        <begin position="11"/>
        <end position="48"/>
    </location>
</feature>
<dbReference type="Proteomes" id="UP000032352">
    <property type="component" value="Chromosome pTvir"/>
</dbReference>
<feature type="region of interest" description="Disordered" evidence="1">
    <location>
        <begin position="1"/>
        <end position="31"/>
    </location>
</feature>
<dbReference type="Pfam" id="PF15652">
    <property type="entry name" value="Tox-SHH"/>
    <property type="match status" value="1"/>
</dbReference>
<feature type="compositionally biased region" description="Basic and acidic residues" evidence="1">
    <location>
        <begin position="19"/>
        <end position="28"/>
    </location>
</feature>
<evidence type="ECO:0000259" key="2">
    <source>
        <dbReference type="Pfam" id="PF15652"/>
    </source>
</evidence>